<dbReference type="SMART" id="SM00387">
    <property type="entry name" value="HATPase_c"/>
    <property type="match status" value="1"/>
</dbReference>
<keyword evidence="4" id="KW-0808">Transferase</keyword>
<accession>A0A948WVM2</accession>
<evidence type="ECO:0000256" key="5">
    <source>
        <dbReference type="ARBA" id="ARBA00022692"/>
    </source>
</evidence>
<dbReference type="CDD" id="cd00082">
    <property type="entry name" value="HisKA"/>
    <property type="match status" value="1"/>
</dbReference>
<comment type="catalytic activity">
    <reaction evidence="1">
        <text>ATP + protein L-histidine = ADP + protein N-phospho-L-histidine.</text>
        <dbReference type="EC" id="2.7.13.3"/>
    </reaction>
</comment>
<gene>
    <name evidence="10" type="ORF">H9777_00360</name>
</gene>
<dbReference type="GO" id="GO:0000155">
    <property type="term" value="F:phosphorelay sensor kinase activity"/>
    <property type="evidence" value="ECO:0007669"/>
    <property type="project" value="InterPro"/>
</dbReference>
<evidence type="ECO:0000256" key="2">
    <source>
        <dbReference type="ARBA" id="ARBA00012438"/>
    </source>
</evidence>
<dbReference type="InterPro" id="IPR036890">
    <property type="entry name" value="HATPase_C_sf"/>
</dbReference>
<dbReference type="EC" id="2.7.13.3" evidence="2"/>
<evidence type="ECO:0000256" key="6">
    <source>
        <dbReference type="ARBA" id="ARBA00022777"/>
    </source>
</evidence>
<keyword evidence="6 10" id="KW-0418">Kinase</keyword>
<dbReference type="EMBL" id="JAHLFW010000004">
    <property type="protein sequence ID" value="MBU3836790.1"/>
    <property type="molecule type" value="Genomic_DNA"/>
</dbReference>
<evidence type="ECO:0000256" key="4">
    <source>
        <dbReference type="ARBA" id="ARBA00022679"/>
    </source>
</evidence>
<dbReference type="Gene3D" id="1.10.287.130">
    <property type="match status" value="1"/>
</dbReference>
<protein>
    <recommendedName>
        <fullName evidence="2">histidine kinase</fullName>
        <ecNumber evidence="2">2.7.13.3</ecNumber>
    </recommendedName>
</protein>
<feature type="domain" description="Histidine kinase" evidence="9">
    <location>
        <begin position="221"/>
        <end position="421"/>
    </location>
</feature>
<dbReference type="InterPro" id="IPR005467">
    <property type="entry name" value="His_kinase_dom"/>
</dbReference>
<name>A0A948WVM2_9BACT</name>
<dbReference type="PANTHER" id="PTHR45436">
    <property type="entry name" value="SENSOR HISTIDINE KINASE YKOH"/>
    <property type="match status" value="1"/>
</dbReference>
<dbReference type="InterPro" id="IPR036097">
    <property type="entry name" value="HisK_dim/P_sf"/>
</dbReference>
<dbReference type="InterPro" id="IPR050428">
    <property type="entry name" value="TCS_sensor_his_kinase"/>
</dbReference>
<organism evidence="10 11">
    <name type="scientific">Candidatus Phocaeicola faecigallinarum</name>
    <dbReference type="NCBI Taxonomy" id="2838732"/>
    <lineage>
        <taxon>Bacteria</taxon>
        <taxon>Pseudomonadati</taxon>
        <taxon>Bacteroidota</taxon>
        <taxon>Bacteroidia</taxon>
        <taxon>Bacteroidales</taxon>
        <taxon>Bacteroidaceae</taxon>
        <taxon>Phocaeicola</taxon>
    </lineage>
</organism>
<dbReference type="SMART" id="SM00388">
    <property type="entry name" value="HisKA"/>
    <property type="match status" value="1"/>
</dbReference>
<proteinExistence type="predicted"/>
<feature type="transmembrane region" description="Helical" evidence="8">
    <location>
        <begin position="7"/>
        <end position="30"/>
    </location>
</feature>
<evidence type="ECO:0000313" key="10">
    <source>
        <dbReference type="EMBL" id="MBU3836790.1"/>
    </source>
</evidence>
<evidence type="ECO:0000313" key="11">
    <source>
        <dbReference type="Proteomes" id="UP000783796"/>
    </source>
</evidence>
<keyword evidence="8" id="KW-0472">Membrane</keyword>
<dbReference type="SUPFAM" id="SSF47384">
    <property type="entry name" value="Homodimeric domain of signal transducing histidine kinase"/>
    <property type="match status" value="1"/>
</dbReference>
<feature type="transmembrane region" description="Helical" evidence="8">
    <location>
        <begin position="136"/>
        <end position="159"/>
    </location>
</feature>
<comment type="caution">
    <text evidence="10">The sequence shown here is derived from an EMBL/GenBank/DDBJ whole genome shotgun (WGS) entry which is preliminary data.</text>
</comment>
<dbReference type="Proteomes" id="UP000783796">
    <property type="component" value="Unassembled WGS sequence"/>
</dbReference>
<dbReference type="GO" id="GO:0005886">
    <property type="term" value="C:plasma membrane"/>
    <property type="evidence" value="ECO:0007669"/>
    <property type="project" value="TreeGrafter"/>
</dbReference>
<keyword evidence="7 8" id="KW-1133">Transmembrane helix</keyword>
<reference evidence="10" key="1">
    <citation type="journal article" date="2021" name="PeerJ">
        <title>Extensive microbial diversity within the chicken gut microbiome revealed by metagenomics and culture.</title>
        <authorList>
            <person name="Gilroy R."/>
            <person name="Ravi A."/>
            <person name="Getino M."/>
            <person name="Pursley I."/>
            <person name="Horton D.L."/>
            <person name="Alikhan N.F."/>
            <person name="Baker D."/>
            <person name="Gharbi K."/>
            <person name="Hall N."/>
            <person name="Watson M."/>
            <person name="Adriaenssens E.M."/>
            <person name="Foster-Nyarko E."/>
            <person name="Jarju S."/>
            <person name="Secka A."/>
            <person name="Antonio M."/>
            <person name="Oren A."/>
            <person name="Chaudhuri R.R."/>
            <person name="La Ragione R."/>
            <person name="Hildebrand F."/>
            <person name="Pallen M.J."/>
        </authorList>
    </citation>
    <scope>NUCLEOTIDE SEQUENCE</scope>
    <source>
        <strain evidence="10">G4-2901</strain>
    </source>
</reference>
<keyword evidence="3" id="KW-0597">Phosphoprotein</keyword>
<reference evidence="10" key="2">
    <citation type="submission" date="2021-04" db="EMBL/GenBank/DDBJ databases">
        <authorList>
            <person name="Gilroy R."/>
        </authorList>
    </citation>
    <scope>NUCLEOTIDE SEQUENCE</scope>
    <source>
        <strain evidence="10">G4-2901</strain>
    </source>
</reference>
<evidence type="ECO:0000259" key="9">
    <source>
        <dbReference type="PROSITE" id="PS50109"/>
    </source>
</evidence>
<dbReference type="AlphaFoldDB" id="A0A948WVM2"/>
<dbReference type="PROSITE" id="PS50109">
    <property type="entry name" value="HIS_KIN"/>
    <property type="match status" value="1"/>
</dbReference>
<evidence type="ECO:0000256" key="7">
    <source>
        <dbReference type="ARBA" id="ARBA00022989"/>
    </source>
</evidence>
<dbReference type="InterPro" id="IPR003594">
    <property type="entry name" value="HATPase_dom"/>
</dbReference>
<dbReference type="PANTHER" id="PTHR45436:SF5">
    <property type="entry name" value="SENSOR HISTIDINE KINASE TRCS"/>
    <property type="match status" value="1"/>
</dbReference>
<evidence type="ECO:0000256" key="1">
    <source>
        <dbReference type="ARBA" id="ARBA00000085"/>
    </source>
</evidence>
<dbReference type="InterPro" id="IPR003661">
    <property type="entry name" value="HisK_dim/P_dom"/>
</dbReference>
<evidence type="ECO:0000256" key="3">
    <source>
        <dbReference type="ARBA" id="ARBA00022553"/>
    </source>
</evidence>
<dbReference type="Pfam" id="PF02518">
    <property type="entry name" value="HATPase_c"/>
    <property type="match status" value="1"/>
</dbReference>
<dbReference type="SUPFAM" id="SSF55874">
    <property type="entry name" value="ATPase domain of HSP90 chaperone/DNA topoisomerase II/histidine kinase"/>
    <property type="match status" value="1"/>
</dbReference>
<sequence>MKLFHNVMLHISVASAVIMAAWAVFFYWAIVDEVNDEVDDSLDDYTENLIIRVLNGEEMPSLNNGSNNQYYMYDISEEYANTYPWITYRDEMVYIDEKLEYEPARILVTIFKTDDGYKELVVYTPTIDKLDLQKAILGWIIALYVGIFLTLLLLNVWIFRRNMKPLYVLLSWFNKYKIGNDCAPLKNKSNITEFKKLYHAVTMSVERNEKLYEQQKFFIGNASHEMQTPLAICLNRLEMLMEDDNLTEKQMEEIAKTHQTLENITRMNKSLLLLCKIENGQYADVKEICVNAIVEQYIETFSEVYEYKNINVSYSSESTFMVEMNESLSVMMVTNLLKNAFVHNADGGDIVVKVSGRGFSVASSGDVPLDSSQIFTRFYQGSKKEGSTGLGLALVNTICKAAGLKISYDFNGKMHIFSISK</sequence>
<evidence type="ECO:0000256" key="8">
    <source>
        <dbReference type="SAM" id="Phobius"/>
    </source>
</evidence>
<dbReference type="Pfam" id="PF00512">
    <property type="entry name" value="HisKA"/>
    <property type="match status" value="1"/>
</dbReference>
<dbReference type="Gene3D" id="3.30.565.10">
    <property type="entry name" value="Histidine kinase-like ATPase, C-terminal domain"/>
    <property type="match status" value="1"/>
</dbReference>
<keyword evidence="5 8" id="KW-0812">Transmembrane</keyword>